<dbReference type="PANTHER" id="PTHR12110:SF41">
    <property type="entry name" value="INOSOSE DEHYDRATASE"/>
    <property type="match status" value="1"/>
</dbReference>
<protein>
    <submittedName>
        <fullName evidence="3">Xylose isomerase-like TIM barrel</fullName>
    </submittedName>
</protein>
<dbReference type="Gene3D" id="3.20.20.150">
    <property type="entry name" value="Divalent-metal-dependent TIM barrel enzymes"/>
    <property type="match status" value="1"/>
</dbReference>
<dbReference type="PANTHER" id="PTHR12110">
    <property type="entry name" value="HYDROXYPYRUVATE ISOMERASE"/>
    <property type="match status" value="1"/>
</dbReference>
<dbReference type="Pfam" id="PF01261">
    <property type="entry name" value="AP_endonuc_2"/>
    <property type="match status" value="1"/>
</dbReference>
<dbReference type="Proteomes" id="UP000199220">
    <property type="component" value="Unassembled WGS sequence"/>
</dbReference>
<feature type="domain" description="Xylose isomerase-like TIM barrel" evidence="2">
    <location>
        <begin position="23"/>
        <end position="170"/>
    </location>
</feature>
<organism evidence="3 4">
    <name type="scientific">Ruania alba</name>
    <dbReference type="NCBI Taxonomy" id="648782"/>
    <lineage>
        <taxon>Bacteria</taxon>
        <taxon>Bacillati</taxon>
        <taxon>Actinomycetota</taxon>
        <taxon>Actinomycetes</taxon>
        <taxon>Micrococcales</taxon>
        <taxon>Ruaniaceae</taxon>
        <taxon>Ruania</taxon>
    </lineage>
</organism>
<dbReference type="AlphaFoldDB" id="A0A1H5L1Y2"/>
<proteinExistence type="predicted"/>
<dbReference type="InterPro" id="IPR013022">
    <property type="entry name" value="Xyl_isomerase-like_TIM-brl"/>
</dbReference>
<sequence length="251" mass="27203">MAHVTPGICSVTLRQWPVEDVIAIAVDSGLECIEWGGDVHVHPGDTRSAQRAAQLSDAAGLRVASYGSYFRAGDDSPEEFDRVLNTAEALGAPRIRVWAGAHGSRSTSPQGRQSVVDTLQRASDAAAARDVELALEFHSDTLADEARSTVSLLADVGRANLTSYWQPPVGLAGEQALAQLQHLGTLISCVHVFSWWPESERRALSHRRALWEAAIAHLRAGHRDVDTLLEFVVDDDPANVRADAETLRSML</sequence>
<evidence type="ECO:0000313" key="4">
    <source>
        <dbReference type="Proteomes" id="UP000199220"/>
    </source>
</evidence>
<evidence type="ECO:0000256" key="1">
    <source>
        <dbReference type="ARBA" id="ARBA00023277"/>
    </source>
</evidence>
<dbReference type="STRING" id="648782.SAMN04488554_2570"/>
<gene>
    <name evidence="3" type="ORF">SAMN04488554_2570</name>
</gene>
<evidence type="ECO:0000313" key="3">
    <source>
        <dbReference type="EMBL" id="SEE70994.1"/>
    </source>
</evidence>
<dbReference type="InterPro" id="IPR036237">
    <property type="entry name" value="Xyl_isomerase-like_sf"/>
</dbReference>
<dbReference type="EMBL" id="FNTX01000002">
    <property type="protein sequence ID" value="SEE70994.1"/>
    <property type="molecule type" value="Genomic_DNA"/>
</dbReference>
<keyword evidence="3" id="KW-0413">Isomerase</keyword>
<keyword evidence="4" id="KW-1185">Reference proteome</keyword>
<dbReference type="GO" id="GO:0016853">
    <property type="term" value="F:isomerase activity"/>
    <property type="evidence" value="ECO:0007669"/>
    <property type="project" value="UniProtKB-KW"/>
</dbReference>
<name>A0A1H5L1Y2_9MICO</name>
<dbReference type="InterPro" id="IPR050312">
    <property type="entry name" value="IolE/XylAMocC-like"/>
</dbReference>
<reference evidence="4" key="1">
    <citation type="submission" date="2016-10" db="EMBL/GenBank/DDBJ databases">
        <authorList>
            <person name="Varghese N."/>
            <person name="Submissions S."/>
        </authorList>
    </citation>
    <scope>NUCLEOTIDE SEQUENCE [LARGE SCALE GENOMIC DNA]</scope>
    <source>
        <strain evidence="4">DSM 21368</strain>
    </source>
</reference>
<accession>A0A1H5L1Y2</accession>
<keyword evidence="1" id="KW-0119">Carbohydrate metabolism</keyword>
<dbReference type="SUPFAM" id="SSF51658">
    <property type="entry name" value="Xylose isomerase-like"/>
    <property type="match status" value="1"/>
</dbReference>
<evidence type="ECO:0000259" key="2">
    <source>
        <dbReference type="Pfam" id="PF01261"/>
    </source>
</evidence>